<evidence type="ECO:0000313" key="1">
    <source>
        <dbReference type="EMBL" id="KAK7280723.1"/>
    </source>
</evidence>
<comment type="caution">
    <text evidence="1">The sequence shown here is derived from an EMBL/GenBank/DDBJ whole genome shotgun (WGS) entry which is preliminary data.</text>
</comment>
<name>A0AAN9FX42_CLITE</name>
<keyword evidence="2" id="KW-1185">Reference proteome</keyword>
<accession>A0AAN9FX42</accession>
<dbReference type="Proteomes" id="UP001359559">
    <property type="component" value="Unassembled WGS sequence"/>
</dbReference>
<evidence type="ECO:0000313" key="2">
    <source>
        <dbReference type="Proteomes" id="UP001359559"/>
    </source>
</evidence>
<sequence length="95" mass="11100">MGFLSQSKVFSSIVILSVSIQGSSHHNELHRILGTNKGRHWRIVARWAAIALYLPQRTDNDKRLLDYPFDKEAQEIAKRLSRKHRRWGFSIRTNS</sequence>
<reference evidence="1 2" key="1">
    <citation type="submission" date="2024-01" db="EMBL/GenBank/DDBJ databases">
        <title>The genomes of 5 underutilized Papilionoideae crops provide insights into root nodulation and disease resistance.</title>
        <authorList>
            <person name="Yuan L."/>
        </authorList>
    </citation>
    <scope>NUCLEOTIDE SEQUENCE [LARGE SCALE GENOMIC DNA]</scope>
    <source>
        <strain evidence="1">LY-2023</strain>
        <tissue evidence="1">Leaf</tissue>
    </source>
</reference>
<proteinExistence type="predicted"/>
<dbReference type="EMBL" id="JAYKXN010000006">
    <property type="protein sequence ID" value="KAK7280723.1"/>
    <property type="molecule type" value="Genomic_DNA"/>
</dbReference>
<organism evidence="1 2">
    <name type="scientific">Clitoria ternatea</name>
    <name type="common">Butterfly pea</name>
    <dbReference type="NCBI Taxonomy" id="43366"/>
    <lineage>
        <taxon>Eukaryota</taxon>
        <taxon>Viridiplantae</taxon>
        <taxon>Streptophyta</taxon>
        <taxon>Embryophyta</taxon>
        <taxon>Tracheophyta</taxon>
        <taxon>Spermatophyta</taxon>
        <taxon>Magnoliopsida</taxon>
        <taxon>eudicotyledons</taxon>
        <taxon>Gunneridae</taxon>
        <taxon>Pentapetalae</taxon>
        <taxon>rosids</taxon>
        <taxon>fabids</taxon>
        <taxon>Fabales</taxon>
        <taxon>Fabaceae</taxon>
        <taxon>Papilionoideae</taxon>
        <taxon>50 kb inversion clade</taxon>
        <taxon>NPAAA clade</taxon>
        <taxon>indigoferoid/millettioid clade</taxon>
        <taxon>Phaseoleae</taxon>
        <taxon>Clitoria</taxon>
    </lineage>
</organism>
<protein>
    <submittedName>
        <fullName evidence="1">Uncharacterized protein</fullName>
    </submittedName>
</protein>
<dbReference type="AlphaFoldDB" id="A0AAN9FX42"/>
<gene>
    <name evidence="1" type="ORF">RJT34_25790</name>
</gene>